<dbReference type="EC" id="7.1.3.1" evidence="2"/>
<dbReference type="GO" id="GO:0004427">
    <property type="term" value="F:inorganic diphosphate phosphatase activity"/>
    <property type="evidence" value="ECO:0007669"/>
    <property type="project" value="InterPro"/>
</dbReference>
<evidence type="ECO:0000256" key="9">
    <source>
        <dbReference type="ARBA" id="ARBA00023136"/>
    </source>
</evidence>
<name>A0AAD3XVM6_NEPGR</name>
<keyword evidence="9" id="KW-0472">Membrane</keyword>
<dbReference type="EMBL" id="BSYO01000018">
    <property type="protein sequence ID" value="GMH18045.1"/>
    <property type="molecule type" value="Genomic_DNA"/>
</dbReference>
<proteinExistence type="predicted"/>
<dbReference type="PANTHER" id="PTHR31998">
    <property type="entry name" value="K(+)-INSENSITIVE PYROPHOSPHATE-ENERGIZED PROTON PUMP"/>
    <property type="match status" value="1"/>
</dbReference>
<evidence type="ECO:0000313" key="10">
    <source>
        <dbReference type="EMBL" id="GMH18045.1"/>
    </source>
</evidence>
<keyword evidence="8" id="KW-0406">Ion transport</keyword>
<dbReference type="Pfam" id="PF03030">
    <property type="entry name" value="H_PPase"/>
    <property type="match status" value="1"/>
</dbReference>
<dbReference type="GO" id="GO:0009678">
    <property type="term" value="F:diphosphate hydrolysis-driven proton transmembrane transporter activity"/>
    <property type="evidence" value="ECO:0007669"/>
    <property type="project" value="UniProtKB-EC"/>
</dbReference>
<dbReference type="InterPro" id="IPR004131">
    <property type="entry name" value="PPase-energised_H-pump"/>
</dbReference>
<keyword evidence="7" id="KW-1133">Transmembrane helix</keyword>
<dbReference type="Proteomes" id="UP001279734">
    <property type="component" value="Unassembled WGS sequence"/>
</dbReference>
<keyword evidence="3" id="KW-0813">Transport</keyword>
<dbReference type="AlphaFoldDB" id="A0AAD3XVM6"/>
<dbReference type="GO" id="GO:0016020">
    <property type="term" value="C:membrane"/>
    <property type="evidence" value="ECO:0007669"/>
    <property type="project" value="InterPro"/>
</dbReference>
<evidence type="ECO:0000256" key="3">
    <source>
        <dbReference type="ARBA" id="ARBA00022448"/>
    </source>
</evidence>
<dbReference type="GO" id="GO:0012505">
    <property type="term" value="C:endomembrane system"/>
    <property type="evidence" value="ECO:0007669"/>
    <property type="project" value="UniProtKB-SubCell"/>
</dbReference>
<comment type="subcellular location">
    <subcellularLocation>
        <location evidence="1">Endomembrane system</location>
        <topology evidence="1">Multi-pass membrane protein</topology>
    </subcellularLocation>
</comment>
<protein>
    <recommendedName>
        <fullName evidence="2">H(+)-exporting diphosphatase</fullName>
        <ecNumber evidence="2">7.1.3.1</ecNumber>
    </recommendedName>
</protein>
<evidence type="ECO:0000256" key="8">
    <source>
        <dbReference type="ARBA" id="ARBA00023065"/>
    </source>
</evidence>
<evidence type="ECO:0000313" key="11">
    <source>
        <dbReference type="Proteomes" id="UP001279734"/>
    </source>
</evidence>
<evidence type="ECO:0000256" key="2">
    <source>
        <dbReference type="ARBA" id="ARBA00013242"/>
    </source>
</evidence>
<evidence type="ECO:0000256" key="1">
    <source>
        <dbReference type="ARBA" id="ARBA00004127"/>
    </source>
</evidence>
<evidence type="ECO:0000256" key="4">
    <source>
        <dbReference type="ARBA" id="ARBA00022692"/>
    </source>
</evidence>
<organism evidence="10 11">
    <name type="scientific">Nepenthes gracilis</name>
    <name type="common">Slender pitcher plant</name>
    <dbReference type="NCBI Taxonomy" id="150966"/>
    <lineage>
        <taxon>Eukaryota</taxon>
        <taxon>Viridiplantae</taxon>
        <taxon>Streptophyta</taxon>
        <taxon>Embryophyta</taxon>
        <taxon>Tracheophyta</taxon>
        <taxon>Spermatophyta</taxon>
        <taxon>Magnoliopsida</taxon>
        <taxon>eudicotyledons</taxon>
        <taxon>Gunneridae</taxon>
        <taxon>Pentapetalae</taxon>
        <taxon>Caryophyllales</taxon>
        <taxon>Nepenthaceae</taxon>
        <taxon>Nepenthes</taxon>
    </lineage>
</organism>
<keyword evidence="5" id="KW-0460">Magnesium</keyword>
<comment type="caution">
    <text evidence="10">The sequence shown here is derived from an EMBL/GenBank/DDBJ whole genome shotgun (WGS) entry which is preliminary data.</text>
</comment>
<keyword evidence="4" id="KW-0812">Transmembrane</keyword>
<accession>A0AAD3XVM6</accession>
<keyword evidence="6" id="KW-1278">Translocase</keyword>
<reference evidence="10" key="1">
    <citation type="submission" date="2023-05" db="EMBL/GenBank/DDBJ databases">
        <title>Nepenthes gracilis genome sequencing.</title>
        <authorList>
            <person name="Fukushima K."/>
        </authorList>
    </citation>
    <scope>NUCLEOTIDE SEQUENCE</scope>
    <source>
        <strain evidence="10">SING2019-196</strain>
    </source>
</reference>
<gene>
    <name evidence="10" type="ORF">Nepgr_019886</name>
</gene>
<evidence type="ECO:0000256" key="7">
    <source>
        <dbReference type="ARBA" id="ARBA00022989"/>
    </source>
</evidence>
<evidence type="ECO:0000256" key="5">
    <source>
        <dbReference type="ARBA" id="ARBA00022842"/>
    </source>
</evidence>
<keyword evidence="11" id="KW-1185">Reference proteome</keyword>
<evidence type="ECO:0000256" key="6">
    <source>
        <dbReference type="ARBA" id="ARBA00022967"/>
    </source>
</evidence>
<sequence>MTVLSVSIIYAVFYVQLGVDLPGLMKAADLPQLLVSYGFEASFVAPFAQLGCGIYSKDANIRANLVGKVEQGIPEDDPRNPIVIADLIGDNVGDCVACGADLFETIAPEIISAMILGGTMARRCKIEDPSASSCFLLLFTPLT</sequence>